<name>S7WEB8_SPRLO</name>
<dbReference type="STRING" id="1358809.S7WEB8"/>
<evidence type="ECO:0000256" key="1">
    <source>
        <dbReference type="SAM" id="Coils"/>
    </source>
</evidence>
<protein>
    <submittedName>
        <fullName evidence="3">Uncharacterized protein</fullName>
    </submittedName>
</protein>
<gene>
    <name evidence="3" type="ORF">SLOPH_1857</name>
</gene>
<feature type="coiled-coil region" evidence="1">
    <location>
        <begin position="127"/>
        <end position="154"/>
    </location>
</feature>
<dbReference type="Gene3D" id="1.20.58.1520">
    <property type="match status" value="1"/>
</dbReference>
<organism evidence="3 4">
    <name type="scientific">Spraguea lophii (strain 42_110)</name>
    <name type="common">Microsporidian parasite</name>
    <dbReference type="NCBI Taxonomy" id="1358809"/>
    <lineage>
        <taxon>Eukaryota</taxon>
        <taxon>Fungi</taxon>
        <taxon>Fungi incertae sedis</taxon>
        <taxon>Microsporidia</taxon>
        <taxon>Spragueidae</taxon>
        <taxon>Spraguea</taxon>
    </lineage>
</organism>
<feature type="coiled-coil region" evidence="1">
    <location>
        <begin position="48"/>
        <end position="75"/>
    </location>
</feature>
<keyword evidence="4" id="KW-1185">Reference proteome</keyword>
<dbReference type="EMBL" id="ATCN01000010">
    <property type="protein sequence ID" value="EPR80112.1"/>
    <property type="molecule type" value="Genomic_DNA"/>
</dbReference>
<dbReference type="OrthoDB" id="642895at2759"/>
<evidence type="ECO:0000313" key="3">
    <source>
        <dbReference type="EMBL" id="EPR80112.1"/>
    </source>
</evidence>
<dbReference type="Pfam" id="PF03999">
    <property type="entry name" value="MAP65_ASE1"/>
    <property type="match status" value="1"/>
</dbReference>
<feature type="coiled-coil region" evidence="1">
    <location>
        <begin position="362"/>
        <end position="415"/>
    </location>
</feature>
<dbReference type="Proteomes" id="UP000014978">
    <property type="component" value="Unassembled WGS sequence"/>
</dbReference>
<dbReference type="VEuPathDB" id="MicrosporidiaDB:SLOPH_1857"/>
<feature type="region of interest" description="Disordered" evidence="2">
    <location>
        <begin position="209"/>
        <end position="238"/>
    </location>
</feature>
<dbReference type="HOGENOM" id="CLU_453544_0_0_1"/>
<proteinExistence type="predicted"/>
<sequence>MNIVMSTLETKLKKIFGILYSISPVIQHPFSSNNHLFIELNSVLDRIIEESEKMKDNLYIEIEEIKKDIDELEITTGSNISVYNKNIYINEHSSEDNKEELKPNIISQTPPIFKNILIEKQYYTVIYNELIGKREHQQERINNLLEEINNIKIEIGCTCLILCSNGSCKNQIDISKIYFEYEEEYLKINEEEHKVEEICNIGNEEDNNKIINVTDEESNQPENSQYESNKSLTDDDSSKEQNEIEIIHNLKSKRLSNFQQDIDKKINNQMKIEILKKKLEDLTIIKKKKRKIHNNYKKKIKNYYKILYNIEFIDNLSIVELKNKLFILEKEYKKRNAIRNSFTIKIERLNKILEIDENLSDFKLTKDDLRTLEEKYNEKKEEEKMNFNQILIKSKEEAEELCKIFKLELEEVVENKIIELQDKGIIEKLDLEFKDKNISILSFSDLTFLKENNSICNNSSNITIVEEETLNLNKGILFALRDIIEELGPKKNDYLNILSVLKRRENFMQKMVEFEDKASDPKRLFRSSIQLINEERFRKSALPTLLQIENELIDLIKSYEEYYGELFIKEERILCKIKKENNSRIVNRSIFMVGRDSPRKRR</sequence>
<reference evidence="4" key="1">
    <citation type="journal article" date="2013" name="PLoS Genet.">
        <title>The genome of Spraguea lophii and the basis of host-microsporidian interactions.</title>
        <authorList>
            <person name="Campbell S.E."/>
            <person name="Williams T.A."/>
            <person name="Yousuf A."/>
            <person name="Soanes D.M."/>
            <person name="Paszkiewicz K.H."/>
            <person name="Williams B.A.P."/>
        </authorList>
    </citation>
    <scope>NUCLEOTIDE SEQUENCE [LARGE SCALE GENOMIC DNA]</scope>
    <source>
        <strain evidence="4">42_110</strain>
    </source>
</reference>
<feature type="compositionally biased region" description="Polar residues" evidence="2">
    <location>
        <begin position="220"/>
        <end position="231"/>
    </location>
</feature>
<evidence type="ECO:0000256" key="2">
    <source>
        <dbReference type="SAM" id="MobiDB-lite"/>
    </source>
</evidence>
<evidence type="ECO:0000313" key="4">
    <source>
        <dbReference type="Proteomes" id="UP000014978"/>
    </source>
</evidence>
<accession>S7WEB8</accession>
<dbReference type="InParanoid" id="S7WEB8"/>
<keyword evidence="1" id="KW-0175">Coiled coil</keyword>
<comment type="caution">
    <text evidence="3">The sequence shown here is derived from an EMBL/GenBank/DDBJ whole genome shotgun (WGS) entry which is preliminary data.</text>
</comment>
<dbReference type="AlphaFoldDB" id="S7WEB8"/>